<keyword evidence="3" id="KW-1185">Reference proteome</keyword>
<evidence type="ECO:0000313" key="2">
    <source>
        <dbReference type="EMBL" id="QLG62976.1"/>
    </source>
</evidence>
<dbReference type="Pfam" id="PF14810">
    <property type="entry name" value="TGT_C2"/>
    <property type="match status" value="1"/>
</dbReference>
<dbReference type="SMART" id="SM00359">
    <property type="entry name" value="PUA"/>
    <property type="match status" value="1"/>
</dbReference>
<accession>A0A7D5QB05</accession>
<name>A0A7D5QB05_9EURY</name>
<reference evidence="2 3" key="1">
    <citation type="submission" date="2020-06" db="EMBL/GenBank/DDBJ databases">
        <title>NJ-3-1, isolated from saline soil.</title>
        <authorList>
            <person name="Cui H.L."/>
            <person name="Shi X."/>
        </authorList>
    </citation>
    <scope>NUCLEOTIDE SEQUENCE [LARGE SCALE GENOMIC DNA]</scope>
    <source>
        <strain evidence="2 3">NJ-3-1</strain>
    </source>
</reference>
<dbReference type="GeneID" id="56038802"/>
<dbReference type="InterPro" id="IPR029402">
    <property type="entry name" value="TGT_C2"/>
</dbReference>
<feature type="domain" description="PUA" evidence="1">
    <location>
        <begin position="81"/>
        <end position="155"/>
    </location>
</feature>
<evidence type="ECO:0000313" key="3">
    <source>
        <dbReference type="Proteomes" id="UP000509626"/>
    </source>
</evidence>
<proteinExistence type="predicted"/>
<dbReference type="RefSeq" id="WP_179269561.1">
    <property type="nucleotide sequence ID" value="NZ_CP058579.1"/>
</dbReference>
<dbReference type="InterPro" id="IPR015947">
    <property type="entry name" value="PUA-like_sf"/>
</dbReference>
<gene>
    <name evidence="2" type="ORF">HUG12_15045</name>
</gene>
<dbReference type="GO" id="GO:0003723">
    <property type="term" value="F:RNA binding"/>
    <property type="evidence" value="ECO:0007669"/>
    <property type="project" value="InterPro"/>
</dbReference>
<dbReference type="InterPro" id="IPR038250">
    <property type="entry name" value="TGT_C2_sf"/>
</dbReference>
<dbReference type="Gene3D" id="3.10.450.90">
    <property type="entry name" value="ArcTGT, C2 domain"/>
    <property type="match status" value="1"/>
</dbReference>
<dbReference type="InterPro" id="IPR002478">
    <property type="entry name" value="PUA"/>
</dbReference>
<dbReference type="AlphaFoldDB" id="A0A7D5QB05"/>
<evidence type="ECO:0000259" key="1">
    <source>
        <dbReference type="SMART" id="SM00359"/>
    </source>
</evidence>
<dbReference type="Pfam" id="PF01472">
    <property type="entry name" value="PUA"/>
    <property type="match status" value="1"/>
</dbReference>
<dbReference type="CDD" id="cd21149">
    <property type="entry name" value="PUA_archaeosine_TGT"/>
    <property type="match status" value="1"/>
</dbReference>
<dbReference type="KEGG" id="halu:HUG12_15045"/>
<protein>
    <submittedName>
        <fullName evidence="2">Pseudouridine synthase</fullName>
    </submittedName>
</protein>
<dbReference type="InterPro" id="IPR036974">
    <property type="entry name" value="PUA_sf"/>
</dbReference>
<dbReference type="SUPFAM" id="SSF88697">
    <property type="entry name" value="PUA domain-like"/>
    <property type="match status" value="1"/>
</dbReference>
<dbReference type="EMBL" id="CP058579">
    <property type="protein sequence ID" value="QLG62976.1"/>
    <property type="molecule type" value="Genomic_DNA"/>
</dbReference>
<dbReference type="Gene3D" id="2.30.130.10">
    <property type="entry name" value="PUA domain"/>
    <property type="match status" value="1"/>
</dbReference>
<dbReference type="PROSITE" id="PS50890">
    <property type="entry name" value="PUA"/>
    <property type="match status" value="1"/>
</dbReference>
<dbReference type="Proteomes" id="UP000509626">
    <property type="component" value="Chromosome"/>
</dbReference>
<organism evidence="2 3">
    <name type="scientific">Halorarum salinum</name>
    <dbReference type="NCBI Taxonomy" id="2743089"/>
    <lineage>
        <taxon>Archaea</taxon>
        <taxon>Methanobacteriati</taxon>
        <taxon>Methanobacteriota</taxon>
        <taxon>Stenosarchaea group</taxon>
        <taxon>Halobacteria</taxon>
        <taxon>Halobacteriales</taxon>
        <taxon>Haloferacaceae</taxon>
        <taxon>Halorarum</taxon>
    </lineage>
</organism>
<dbReference type="OrthoDB" id="7576at2157"/>
<dbReference type="SUPFAM" id="SSF88802">
    <property type="entry name" value="Pre-PUA domain"/>
    <property type="match status" value="1"/>
</dbReference>
<sequence>MSSTPGVPDLRTVADYQFGAGAGTALFPDSGAVTVRRSTSGRPRQVVADGERVVSYRTDGRFTLGLEGGRRLRAALEHPAASVVVGDESAPFVREGRNVFAKFVAEVDPAVRPHDEVAVVHGDGTLLGVGRAELSAEGMLDFDAGMAVKVRDGAGTE</sequence>